<feature type="transmembrane region" description="Helical" evidence="1">
    <location>
        <begin position="179"/>
        <end position="198"/>
    </location>
</feature>
<keyword evidence="1" id="KW-1133">Transmembrane helix</keyword>
<evidence type="ECO:0000313" key="3">
    <source>
        <dbReference type="Proteomes" id="UP000000844"/>
    </source>
</evidence>
<feature type="transmembrane region" description="Helical" evidence="1">
    <location>
        <begin position="122"/>
        <end position="139"/>
    </location>
</feature>
<dbReference type="HOGENOM" id="CLU_1314754_0_0_11"/>
<gene>
    <name evidence="2" type="ordered locus">Snas_6381</name>
</gene>
<feature type="transmembrane region" description="Helical" evidence="1">
    <location>
        <begin position="20"/>
        <end position="41"/>
    </location>
</feature>
<dbReference type="EMBL" id="CP001778">
    <property type="protein sequence ID" value="ADD45997.1"/>
    <property type="molecule type" value="Genomic_DNA"/>
</dbReference>
<evidence type="ECO:0000313" key="2">
    <source>
        <dbReference type="EMBL" id="ADD45997.1"/>
    </source>
</evidence>
<keyword evidence="1" id="KW-0472">Membrane</keyword>
<dbReference type="STRING" id="446470.Snas_6381"/>
<accession>D3Q5D7</accession>
<dbReference type="RefSeq" id="WP_013021568.1">
    <property type="nucleotide sequence ID" value="NC_013947.1"/>
</dbReference>
<sequence length="209" mass="21110">MPTTSQSASDLPATRPISTVASVAAAVVGVAAFFGAGWWLFLSFGAAFFADDTSSSVFLAHAAVLFIALGAAAIGIARGRYFAWLAAVSGCAATVGAGLTQLVEDLRVEPPVDATDAFLEGAMIIPAAVAAAAVILLWLRGVRDWCSSRSGVVWLIPVLGLVIAGGVGVPLVFGSSFKFVVGVGAAAAVVAGLISFAATRRQPSDSKPE</sequence>
<feature type="transmembrane region" description="Helical" evidence="1">
    <location>
        <begin position="53"/>
        <end position="74"/>
    </location>
</feature>
<proteinExistence type="predicted"/>
<keyword evidence="3" id="KW-1185">Reference proteome</keyword>
<feature type="transmembrane region" description="Helical" evidence="1">
    <location>
        <begin position="81"/>
        <end position="102"/>
    </location>
</feature>
<feature type="transmembrane region" description="Helical" evidence="1">
    <location>
        <begin position="151"/>
        <end position="173"/>
    </location>
</feature>
<reference evidence="2 3" key="1">
    <citation type="journal article" date="2009" name="Stand. Genomic Sci.">
        <title>Complete genome sequence of Stackebrandtia nassauensis type strain (LLR-40K-21).</title>
        <authorList>
            <person name="Munk C."/>
            <person name="Lapidus A."/>
            <person name="Copeland A."/>
            <person name="Jando M."/>
            <person name="Mayilraj S."/>
            <person name="Glavina Del Rio T."/>
            <person name="Nolan M."/>
            <person name="Chen F."/>
            <person name="Lucas S."/>
            <person name="Tice H."/>
            <person name="Cheng J.F."/>
            <person name="Han C."/>
            <person name="Detter J.C."/>
            <person name="Bruce D."/>
            <person name="Goodwin L."/>
            <person name="Chain P."/>
            <person name="Pitluck S."/>
            <person name="Goker M."/>
            <person name="Ovchinikova G."/>
            <person name="Pati A."/>
            <person name="Ivanova N."/>
            <person name="Mavromatis K."/>
            <person name="Chen A."/>
            <person name="Palaniappan K."/>
            <person name="Land M."/>
            <person name="Hauser L."/>
            <person name="Chang Y.J."/>
            <person name="Jeffries C.D."/>
            <person name="Bristow J."/>
            <person name="Eisen J.A."/>
            <person name="Markowitz V."/>
            <person name="Hugenholtz P."/>
            <person name="Kyrpides N.C."/>
            <person name="Klenk H.P."/>
        </authorList>
    </citation>
    <scope>NUCLEOTIDE SEQUENCE [LARGE SCALE GENOMIC DNA]</scope>
    <source>
        <strain evidence="3">DSM 44728 / CIP 108903 / NRRL B-16338 / NBRC 102104 / LLR-40K-21</strain>
    </source>
</reference>
<dbReference type="AlphaFoldDB" id="D3Q5D7"/>
<keyword evidence="1" id="KW-0812">Transmembrane</keyword>
<dbReference type="Proteomes" id="UP000000844">
    <property type="component" value="Chromosome"/>
</dbReference>
<evidence type="ECO:0000256" key="1">
    <source>
        <dbReference type="SAM" id="Phobius"/>
    </source>
</evidence>
<protein>
    <submittedName>
        <fullName evidence="2">Uncharacterized protein</fullName>
    </submittedName>
</protein>
<organism evidence="2 3">
    <name type="scientific">Stackebrandtia nassauensis (strain DSM 44728 / CIP 108903 / NRRL B-16338 / NBRC 102104 / LLR-40K-21)</name>
    <dbReference type="NCBI Taxonomy" id="446470"/>
    <lineage>
        <taxon>Bacteria</taxon>
        <taxon>Bacillati</taxon>
        <taxon>Actinomycetota</taxon>
        <taxon>Actinomycetes</taxon>
        <taxon>Glycomycetales</taxon>
        <taxon>Glycomycetaceae</taxon>
        <taxon>Stackebrandtia</taxon>
    </lineage>
</organism>
<name>D3Q5D7_STANL</name>
<dbReference type="KEGG" id="sna:Snas_6381"/>